<accession>A0A183D1A1</accession>
<evidence type="ECO:0000313" key="10">
    <source>
        <dbReference type="EMBL" id="VDK34559.1"/>
    </source>
</evidence>
<evidence type="ECO:0000256" key="7">
    <source>
        <dbReference type="ARBA" id="ARBA00022917"/>
    </source>
</evidence>
<dbReference type="EMBL" id="UYRT01003777">
    <property type="protein sequence ID" value="VDK34559.1"/>
    <property type="molecule type" value="Genomic_DNA"/>
</dbReference>
<keyword evidence="3" id="KW-0436">Ligase</keyword>
<dbReference type="InterPro" id="IPR009000">
    <property type="entry name" value="Transl_B-barrel_sf"/>
</dbReference>
<dbReference type="GO" id="GO:0004813">
    <property type="term" value="F:alanine-tRNA ligase activity"/>
    <property type="evidence" value="ECO:0007669"/>
    <property type="project" value="InterPro"/>
</dbReference>
<dbReference type="SUPFAM" id="SSF50447">
    <property type="entry name" value="Translation proteins"/>
    <property type="match status" value="1"/>
</dbReference>
<reference evidence="10 11" key="2">
    <citation type="submission" date="2018-11" db="EMBL/GenBank/DDBJ databases">
        <authorList>
            <consortium name="Pathogen Informatics"/>
        </authorList>
    </citation>
    <scope>NUCLEOTIDE SEQUENCE [LARGE SCALE GENOMIC DNA]</scope>
</reference>
<dbReference type="GO" id="GO:0002161">
    <property type="term" value="F:aminoacyl-tRNA deacylase activity"/>
    <property type="evidence" value="ECO:0007669"/>
    <property type="project" value="TreeGrafter"/>
</dbReference>
<sequence length="309" mass="34865">MCLKFRLSYLILGEIAWELLNHYGIPLEITQRICEKNAVKVDVEGFDKCLSQLKIIQKAENELWQKVNVQEMLMSGVQPTIDSSKYDYRRVGIEKYEFTSEVSRVAAIFDATGKRTKKLAAGKAGCVIMESTNFFAEQGGQLYDHVHGAKQRSGFIILIGEVADNTGIEEGMCLTQIINEKDRFSLMCGHTATHILHFALQKVFASPIRQMGSLIAPDKLHFDFSVANGTTGVMKVEEVTNVVNEIIESNLDVTVQYVRQNEVGPVLDSFSTFDISQVFVVSSIFDLRKFSERWDEVLHHSFRSLLVLV</sequence>
<keyword evidence="2" id="KW-0820">tRNA-binding</keyword>
<dbReference type="GO" id="GO:0000049">
    <property type="term" value="F:tRNA binding"/>
    <property type="evidence" value="ECO:0007669"/>
    <property type="project" value="UniProtKB-KW"/>
</dbReference>
<dbReference type="GO" id="GO:0005739">
    <property type="term" value="C:mitochondrion"/>
    <property type="evidence" value="ECO:0007669"/>
    <property type="project" value="TreeGrafter"/>
</dbReference>
<dbReference type="PROSITE" id="PS50860">
    <property type="entry name" value="AA_TRNA_LIGASE_II_ALA"/>
    <property type="match status" value="1"/>
</dbReference>
<gene>
    <name evidence="10" type="ORF">GPUH_LOCUS2492</name>
</gene>
<dbReference type="PANTHER" id="PTHR11777">
    <property type="entry name" value="ALANYL-TRNA SYNTHETASE"/>
    <property type="match status" value="1"/>
</dbReference>
<name>A0A183D1A1_9BILA</name>
<dbReference type="InterPro" id="IPR018163">
    <property type="entry name" value="Thr/Ala-tRNA-synth_IIc_edit"/>
</dbReference>
<protein>
    <submittedName>
        <fullName evidence="12">AA_TRNA_LIGASE_II_ALA domain-containing protein</fullName>
    </submittedName>
</protein>
<dbReference type="InterPro" id="IPR018165">
    <property type="entry name" value="Ala-tRNA-synth_IIc_core"/>
</dbReference>
<evidence type="ECO:0000256" key="2">
    <source>
        <dbReference type="ARBA" id="ARBA00022555"/>
    </source>
</evidence>
<dbReference type="SUPFAM" id="SSF55186">
    <property type="entry name" value="ThrRS/AlaRS common domain"/>
    <property type="match status" value="1"/>
</dbReference>
<dbReference type="InterPro" id="IPR050058">
    <property type="entry name" value="Ala-tRNA_ligase"/>
</dbReference>
<dbReference type="GO" id="GO:0005524">
    <property type="term" value="F:ATP binding"/>
    <property type="evidence" value="ECO:0007669"/>
    <property type="project" value="UniProtKB-KW"/>
</dbReference>
<feature type="domain" description="Alanyl-transfer RNA synthetases family profile" evidence="9">
    <location>
        <begin position="1"/>
        <end position="263"/>
    </location>
</feature>
<organism evidence="12">
    <name type="scientific">Gongylonema pulchrum</name>
    <dbReference type="NCBI Taxonomy" id="637853"/>
    <lineage>
        <taxon>Eukaryota</taxon>
        <taxon>Metazoa</taxon>
        <taxon>Ecdysozoa</taxon>
        <taxon>Nematoda</taxon>
        <taxon>Chromadorea</taxon>
        <taxon>Rhabditida</taxon>
        <taxon>Spirurina</taxon>
        <taxon>Spiruromorpha</taxon>
        <taxon>Spiruroidea</taxon>
        <taxon>Gongylonematidae</taxon>
        <taxon>Gongylonema</taxon>
    </lineage>
</organism>
<evidence type="ECO:0000256" key="5">
    <source>
        <dbReference type="ARBA" id="ARBA00022840"/>
    </source>
</evidence>
<proteinExistence type="inferred from homology"/>
<dbReference type="Gene3D" id="3.30.980.10">
    <property type="entry name" value="Threonyl-trna Synthetase, Chain A, domain 2"/>
    <property type="match status" value="1"/>
</dbReference>
<dbReference type="OrthoDB" id="5864241at2759"/>
<keyword evidence="8" id="KW-0030">Aminoacyl-tRNA synthetase</keyword>
<dbReference type="WBParaSite" id="GPUH_0000249701-mRNA-1">
    <property type="protein sequence ID" value="GPUH_0000249701-mRNA-1"/>
    <property type="gene ID" value="GPUH_0000249701"/>
</dbReference>
<evidence type="ECO:0000256" key="6">
    <source>
        <dbReference type="ARBA" id="ARBA00022884"/>
    </source>
</evidence>
<dbReference type="SUPFAM" id="SSF101353">
    <property type="entry name" value="Putative anticodon-binding domain of alanyl-tRNA synthetase (AlaRS)"/>
    <property type="match status" value="1"/>
</dbReference>
<reference evidence="12" key="1">
    <citation type="submission" date="2016-06" db="UniProtKB">
        <authorList>
            <consortium name="WormBaseParasite"/>
        </authorList>
    </citation>
    <scope>IDENTIFICATION</scope>
</reference>
<dbReference type="InterPro" id="IPR018164">
    <property type="entry name" value="Ala-tRNA-synth_IIc_N"/>
</dbReference>
<evidence type="ECO:0000256" key="3">
    <source>
        <dbReference type="ARBA" id="ARBA00022598"/>
    </source>
</evidence>
<dbReference type="Pfam" id="PF01411">
    <property type="entry name" value="tRNA-synt_2c"/>
    <property type="match status" value="1"/>
</dbReference>
<evidence type="ECO:0000313" key="12">
    <source>
        <dbReference type="WBParaSite" id="GPUH_0000249701-mRNA-1"/>
    </source>
</evidence>
<dbReference type="AlphaFoldDB" id="A0A183D1A1"/>
<keyword evidence="4" id="KW-0547">Nucleotide-binding</keyword>
<evidence type="ECO:0000256" key="4">
    <source>
        <dbReference type="ARBA" id="ARBA00022741"/>
    </source>
</evidence>
<keyword evidence="5" id="KW-0067">ATP-binding</keyword>
<keyword evidence="6" id="KW-0694">RNA-binding</keyword>
<dbReference type="InterPro" id="IPR018162">
    <property type="entry name" value="Ala-tRNA-ligase_IIc_anticod-bd"/>
</dbReference>
<comment type="similarity">
    <text evidence="1">Belongs to the class-II aminoacyl-tRNA synthetase family.</text>
</comment>
<evidence type="ECO:0000256" key="8">
    <source>
        <dbReference type="ARBA" id="ARBA00023146"/>
    </source>
</evidence>
<evidence type="ECO:0000259" key="9">
    <source>
        <dbReference type="PROSITE" id="PS50860"/>
    </source>
</evidence>
<evidence type="ECO:0000256" key="1">
    <source>
        <dbReference type="ARBA" id="ARBA00008226"/>
    </source>
</evidence>
<dbReference type="GO" id="GO:0006419">
    <property type="term" value="P:alanyl-tRNA aminoacylation"/>
    <property type="evidence" value="ECO:0007669"/>
    <property type="project" value="InterPro"/>
</dbReference>
<dbReference type="PANTHER" id="PTHR11777:SF9">
    <property type="entry name" value="ALANINE--TRNA LIGASE, CYTOPLASMIC"/>
    <property type="match status" value="1"/>
</dbReference>
<keyword evidence="11" id="KW-1185">Reference proteome</keyword>
<dbReference type="Proteomes" id="UP000271098">
    <property type="component" value="Unassembled WGS sequence"/>
</dbReference>
<keyword evidence="7" id="KW-0648">Protein biosynthesis</keyword>
<evidence type="ECO:0000313" key="11">
    <source>
        <dbReference type="Proteomes" id="UP000271098"/>
    </source>
</evidence>